<reference evidence="1 2" key="1">
    <citation type="journal article" date="2022" name="bioRxiv">
        <title>Genomics of Preaxostyla Flagellates Illuminates Evolutionary Transitions and the Path Towards Mitochondrial Loss.</title>
        <authorList>
            <person name="Novak L.V.F."/>
            <person name="Treitli S.C."/>
            <person name="Pyrih J."/>
            <person name="Halakuc P."/>
            <person name="Pipaliya S.V."/>
            <person name="Vacek V."/>
            <person name="Brzon O."/>
            <person name="Soukal P."/>
            <person name="Eme L."/>
            <person name="Dacks J.B."/>
            <person name="Karnkowska A."/>
            <person name="Elias M."/>
            <person name="Hampl V."/>
        </authorList>
    </citation>
    <scope>NUCLEOTIDE SEQUENCE [LARGE SCALE GENOMIC DNA]</scope>
    <source>
        <strain evidence="1">NAU3</strain>
        <tissue evidence="1">Gut</tissue>
    </source>
</reference>
<gene>
    <name evidence="1" type="ORF">BLNAU_1367</name>
</gene>
<dbReference type="EMBL" id="JARBJD010000005">
    <property type="protein sequence ID" value="KAK2963798.1"/>
    <property type="molecule type" value="Genomic_DNA"/>
</dbReference>
<accession>A0ABQ9YJ66</accession>
<evidence type="ECO:0000313" key="2">
    <source>
        <dbReference type="Proteomes" id="UP001281761"/>
    </source>
</evidence>
<proteinExistence type="predicted"/>
<organism evidence="1 2">
    <name type="scientific">Blattamonas nauphoetae</name>
    <dbReference type="NCBI Taxonomy" id="2049346"/>
    <lineage>
        <taxon>Eukaryota</taxon>
        <taxon>Metamonada</taxon>
        <taxon>Preaxostyla</taxon>
        <taxon>Oxymonadida</taxon>
        <taxon>Blattamonas</taxon>
    </lineage>
</organism>
<sequence length="66" mass="7324">MKLYRVPIHTHGIRRKIVFDIGVPALGSSVPAPASAAREEEPIDLDMNCHAPRLSSKLRVVECNFI</sequence>
<name>A0ABQ9YJ66_9EUKA</name>
<evidence type="ECO:0000313" key="1">
    <source>
        <dbReference type="EMBL" id="KAK2963798.1"/>
    </source>
</evidence>
<comment type="caution">
    <text evidence="1">The sequence shown here is derived from an EMBL/GenBank/DDBJ whole genome shotgun (WGS) entry which is preliminary data.</text>
</comment>
<dbReference type="Proteomes" id="UP001281761">
    <property type="component" value="Unassembled WGS sequence"/>
</dbReference>
<keyword evidence="2" id="KW-1185">Reference proteome</keyword>
<protein>
    <submittedName>
        <fullName evidence="1">Uncharacterized protein</fullName>
    </submittedName>
</protein>